<proteinExistence type="predicted"/>
<gene>
    <name evidence="1" type="ORF">CBYS24578_00001219</name>
</gene>
<dbReference type="OrthoDB" id="5105613at2759"/>
<name>A0A9N9YAE1_9HYPO</name>
<evidence type="ECO:0000313" key="2">
    <source>
        <dbReference type="Proteomes" id="UP000754883"/>
    </source>
</evidence>
<reference evidence="1" key="1">
    <citation type="submission" date="2021-10" db="EMBL/GenBank/DDBJ databases">
        <authorList>
            <person name="Piombo E."/>
        </authorList>
    </citation>
    <scope>NUCLEOTIDE SEQUENCE</scope>
</reference>
<dbReference type="AlphaFoldDB" id="A0A9N9YAE1"/>
<dbReference type="EMBL" id="CABFNO020001560">
    <property type="protein sequence ID" value="CAH0001004.1"/>
    <property type="molecule type" value="Genomic_DNA"/>
</dbReference>
<evidence type="ECO:0000313" key="1">
    <source>
        <dbReference type="EMBL" id="CAH0001004.1"/>
    </source>
</evidence>
<dbReference type="Proteomes" id="UP000754883">
    <property type="component" value="Unassembled WGS sequence"/>
</dbReference>
<keyword evidence="2" id="KW-1185">Reference proteome</keyword>
<protein>
    <submittedName>
        <fullName evidence="1">Uncharacterized protein</fullName>
    </submittedName>
</protein>
<sequence>MTHLDSMIQLLLDEGTLVLESDREEPLCITNHDILRMNTATLEDSLSAGTLNWDTTIHGVLYLSIQSALSARCGDILADLDDEKCLRCEEVRIVLKIVEGREGLWATFKLKHCKGAKGVRETQRTIELGQVHDNKFNACCPISLLIIWSLRIGAVKETSWEELISNMRKRPAHVLVWGRPDMPVFCSITPDTTLKLSTPASTDVGKPILRTAAQTTGLLAIPHTYDIRRGSGRELVHLPSLGDDNCDVARKVLGHTRNSLPNGVTDLYIVVSGIDNLEHPTGAEASFAWRYPCTH</sequence>
<comment type="caution">
    <text evidence="1">The sequence shown here is derived from an EMBL/GenBank/DDBJ whole genome shotgun (WGS) entry which is preliminary data.</text>
</comment>
<organism evidence="1 2">
    <name type="scientific">Clonostachys byssicola</name>
    <dbReference type="NCBI Taxonomy" id="160290"/>
    <lineage>
        <taxon>Eukaryota</taxon>
        <taxon>Fungi</taxon>
        <taxon>Dikarya</taxon>
        <taxon>Ascomycota</taxon>
        <taxon>Pezizomycotina</taxon>
        <taxon>Sordariomycetes</taxon>
        <taxon>Hypocreomycetidae</taxon>
        <taxon>Hypocreales</taxon>
        <taxon>Bionectriaceae</taxon>
        <taxon>Clonostachys</taxon>
    </lineage>
</organism>
<accession>A0A9N9YAE1</accession>